<dbReference type="GO" id="GO:0000400">
    <property type="term" value="F:four-way junction DNA binding"/>
    <property type="evidence" value="ECO:0007669"/>
    <property type="project" value="UniProtKB-UniRule"/>
</dbReference>
<dbReference type="GO" id="GO:0048476">
    <property type="term" value="C:Holliday junction resolvase complex"/>
    <property type="evidence" value="ECO:0007669"/>
    <property type="project" value="UniProtKB-UniRule"/>
</dbReference>
<protein>
    <recommendedName>
        <fullName evidence="6">Holliday junction branch migration complex subunit RuvA</fullName>
    </recommendedName>
</protein>
<dbReference type="GO" id="GO:0005737">
    <property type="term" value="C:cytoplasm"/>
    <property type="evidence" value="ECO:0007669"/>
    <property type="project" value="UniProtKB-SubCell"/>
</dbReference>
<feature type="domain" description="Holliday junction DNA helicase RuvA C-terminal" evidence="8">
    <location>
        <begin position="143"/>
        <end position="184"/>
    </location>
</feature>
<keyword evidence="9" id="KW-0378">Hydrolase</keyword>
<dbReference type="GO" id="GO:0005524">
    <property type="term" value="F:ATP binding"/>
    <property type="evidence" value="ECO:0007669"/>
    <property type="project" value="InterPro"/>
</dbReference>
<evidence type="ECO:0000313" key="9">
    <source>
        <dbReference type="EMBL" id="HIR59353.1"/>
    </source>
</evidence>
<dbReference type="SUPFAM" id="SSF50249">
    <property type="entry name" value="Nucleic acid-binding proteins"/>
    <property type="match status" value="1"/>
</dbReference>
<dbReference type="AlphaFoldDB" id="A0A9D1DUS9"/>
<evidence type="ECO:0000256" key="5">
    <source>
        <dbReference type="ARBA" id="ARBA00023204"/>
    </source>
</evidence>
<dbReference type="GO" id="GO:0006281">
    <property type="term" value="P:DNA repair"/>
    <property type="evidence" value="ECO:0007669"/>
    <property type="project" value="UniProtKB-UniRule"/>
</dbReference>
<evidence type="ECO:0000256" key="4">
    <source>
        <dbReference type="ARBA" id="ARBA00023172"/>
    </source>
</evidence>
<keyword evidence="4 6" id="KW-0233">DNA recombination</keyword>
<comment type="similarity">
    <text evidence="6">Belongs to the RuvA family.</text>
</comment>
<dbReference type="InterPro" id="IPR011114">
    <property type="entry name" value="RuvA_C"/>
</dbReference>
<name>A0A9D1DUS9_9FIRM</name>
<evidence type="ECO:0000256" key="2">
    <source>
        <dbReference type="ARBA" id="ARBA00022763"/>
    </source>
</evidence>
<organism evidence="9 10">
    <name type="scientific">Candidatus Onthousia excrementipullorum</name>
    <dbReference type="NCBI Taxonomy" id="2840884"/>
    <lineage>
        <taxon>Bacteria</taxon>
        <taxon>Bacillati</taxon>
        <taxon>Bacillota</taxon>
        <taxon>Bacilli</taxon>
        <taxon>Candidatus Onthousia</taxon>
    </lineage>
</organism>
<dbReference type="EMBL" id="DVHC01000051">
    <property type="protein sequence ID" value="HIR59353.1"/>
    <property type="molecule type" value="Genomic_DNA"/>
</dbReference>
<evidence type="ECO:0000313" key="10">
    <source>
        <dbReference type="Proteomes" id="UP000824232"/>
    </source>
</evidence>
<dbReference type="Pfam" id="PF01330">
    <property type="entry name" value="RuvA_N"/>
    <property type="match status" value="1"/>
</dbReference>
<comment type="subcellular location">
    <subcellularLocation>
        <location evidence="6">Cytoplasm</location>
    </subcellularLocation>
</comment>
<dbReference type="HAMAP" id="MF_00031">
    <property type="entry name" value="DNA_HJ_migration_RuvA"/>
    <property type="match status" value="1"/>
</dbReference>
<dbReference type="Gene3D" id="1.10.150.20">
    <property type="entry name" value="5' to 3' exonuclease, C-terminal subdomain"/>
    <property type="match status" value="1"/>
</dbReference>
<comment type="subunit">
    <text evidence="6">Homotetramer. Forms an RuvA(8)-RuvB(12)-Holliday junction (HJ) complex. HJ DNA is sandwiched between 2 RuvA tetramers; dsDNA enters through RuvA and exits via RuvB. An RuvB hexamer assembles on each DNA strand where it exits the tetramer. Each RuvB hexamer is contacted by two RuvA subunits (via domain III) on 2 adjacent RuvB subunits; this complex drives branch migration. In the full resolvosome a probable DNA-RuvA(4)-RuvB(12)-RuvC(2) complex forms which resolves the HJ.</text>
</comment>
<comment type="caution">
    <text evidence="6">Lacks conserved residue(s) required for the propagation of feature annotation.</text>
</comment>
<dbReference type="Gene3D" id="1.10.8.10">
    <property type="entry name" value="DNA helicase RuvA subunit, C-terminal domain"/>
    <property type="match status" value="1"/>
</dbReference>
<comment type="function">
    <text evidence="6">The RuvA-RuvB-RuvC complex processes Holliday junction (HJ) DNA during genetic recombination and DNA repair, while the RuvA-RuvB complex plays an important role in the rescue of blocked DNA replication forks via replication fork reversal (RFR). RuvA specifically binds to HJ cruciform DNA, conferring on it an open structure. The RuvB hexamer acts as an ATP-dependent pump, pulling dsDNA into and through the RuvAB complex. HJ branch migration allows RuvC to scan DNA until it finds its consensus sequence, where it cleaves and resolves the cruciform DNA.</text>
</comment>
<keyword evidence="1 6" id="KW-0963">Cytoplasm</keyword>
<keyword evidence="2 6" id="KW-0227">DNA damage</keyword>
<dbReference type="NCBIfam" id="TIGR00084">
    <property type="entry name" value="ruvA"/>
    <property type="match status" value="1"/>
</dbReference>
<dbReference type="CDD" id="cd14332">
    <property type="entry name" value="UBA_RuvA_C"/>
    <property type="match status" value="1"/>
</dbReference>
<evidence type="ECO:0000256" key="1">
    <source>
        <dbReference type="ARBA" id="ARBA00022490"/>
    </source>
</evidence>
<comment type="domain">
    <text evidence="6">Has three domains with a flexible linker between the domains II and III and assumes an 'L' shape. Domain III is highly mobile and contacts RuvB.</text>
</comment>
<dbReference type="InterPro" id="IPR013849">
    <property type="entry name" value="DNA_helicase_Holl-junc_RuvA_I"/>
</dbReference>
<dbReference type="Gene3D" id="2.40.50.140">
    <property type="entry name" value="Nucleic acid-binding proteins"/>
    <property type="match status" value="1"/>
</dbReference>
<gene>
    <name evidence="6 9" type="primary">ruvA</name>
    <name evidence="9" type="ORF">IAB38_04815</name>
</gene>
<reference evidence="9" key="1">
    <citation type="submission" date="2020-10" db="EMBL/GenBank/DDBJ databases">
        <authorList>
            <person name="Gilroy R."/>
        </authorList>
    </citation>
    <scope>NUCLEOTIDE SEQUENCE</scope>
    <source>
        <strain evidence="9">CHK184-20233</strain>
    </source>
</reference>
<dbReference type="InterPro" id="IPR000085">
    <property type="entry name" value="RuvA"/>
</dbReference>
<dbReference type="GO" id="GO:0009378">
    <property type="term" value="F:four-way junction helicase activity"/>
    <property type="evidence" value="ECO:0007669"/>
    <property type="project" value="InterPro"/>
</dbReference>
<reference evidence="9" key="2">
    <citation type="journal article" date="2021" name="PeerJ">
        <title>Extensive microbial diversity within the chicken gut microbiome revealed by metagenomics and culture.</title>
        <authorList>
            <person name="Gilroy R."/>
            <person name="Ravi A."/>
            <person name="Getino M."/>
            <person name="Pursley I."/>
            <person name="Horton D.L."/>
            <person name="Alikhan N.F."/>
            <person name="Baker D."/>
            <person name="Gharbi K."/>
            <person name="Hall N."/>
            <person name="Watson M."/>
            <person name="Adriaenssens E.M."/>
            <person name="Foster-Nyarko E."/>
            <person name="Jarju S."/>
            <person name="Secka A."/>
            <person name="Antonio M."/>
            <person name="Oren A."/>
            <person name="Chaudhuri R.R."/>
            <person name="La Ragione R."/>
            <person name="Hildebrand F."/>
            <person name="Pallen M.J."/>
        </authorList>
    </citation>
    <scope>NUCLEOTIDE SEQUENCE</scope>
    <source>
        <strain evidence="9">CHK184-20233</strain>
    </source>
</reference>
<dbReference type="SUPFAM" id="SSF46929">
    <property type="entry name" value="DNA helicase RuvA subunit, C-terminal domain"/>
    <property type="match status" value="1"/>
</dbReference>
<keyword evidence="5 6" id="KW-0234">DNA repair</keyword>
<evidence type="ECO:0000256" key="6">
    <source>
        <dbReference type="HAMAP-Rule" id="MF_00031"/>
    </source>
</evidence>
<dbReference type="Proteomes" id="UP000824232">
    <property type="component" value="Unassembled WGS sequence"/>
</dbReference>
<proteinExistence type="inferred from homology"/>
<dbReference type="InterPro" id="IPR012340">
    <property type="entry name" value="NA-bd_OB-fold"/>
</dbReference>
<sequence>MYSYIIGKVTEVMSNAIVLENNGIGYLINTPNPFAFEEGNDYKVYLYQQIKEDEHSLFGFKTKEEKELFLKLIGVKGLGPKMALPIIATGSINGISDAINRENILYLKKFPKIGEKLAKQMILDLKGKLDDLTTGDEIVKDTSEELREALLGLGYKDKEIKSIILKVDNSLSIEDQIKEALKLLLK</sequence>
<dbReference type="GO" id="GO:0016787">
    <property type="term" value="F:hydrolase activity"/>
    <property type="evidence" value="ECO:0007669"/>
    <property type="project" value="UniProtKB-KW"/>
</dbReference>
<evidence type="ECO:0000256" key="3">
    <source>
        <dbReference type="ARBA" id="ARBA00023125"/>
    </source>
</evidence>
<dbReference type="InterPro" id="IPR036267">
    <property type="entry name" value="RuvA_C_sf"/>
</dbReference>
<feature type="region of interest" description="Domain III" evidence="6">
    <location>
        <begin position="144"/>
        <end position="186"/>
    </location>
</feature>
<dbReference type="Pfam" id="PF14520">
    <property type="entry name" value="HHH_5"/>
    <property type="match status" value="1"/>
</dbReference>
<feature type="domain" description="DNA helicase Holliday junction RuvA type" evidence="7">
    <location>
        <begin position="1"/>
        <end position="59"/>
    </location>
</feature>
<accession>A0A9D1DUS9</accession>
<evidence type="ECO:0000259" key="7">
    <source>
        <dbReference type="Pfam" id="PF01330"/>
    </source>
</evidence>
<dbReference type="Pfam" id="PF07499">
    <property type="entry name" value="RuvA_C"/>
    <property type="match status" value="1"/>
</dbReference>
<evidence type="ECO:0000259" key="8">
    <source>
        <dbReference type="Pfam" id="PF07499"/>
    </source>
</evidence>
<dbReference type="GO" id="GO:0009379">
    <property type="term" value="C:Holliday junction helicase complex"/>
    <property type="evidence" value="ECO:0007669"/>
    <property type="project" value="InterPro"/>
</dbReference>
<dbReference type="SUPFAM" id="SSF47781">
    <property type="entry name" value="RuvA domain 2-like"/>
    <property type="match status" value="1"/>
</dbReference>
<dbReference type="InterPro" id="IPR010994">
    <property type="entry name" value="RuvA_2-like"/>
</dbReference>
<keyword evidence="3 6" id="KW-0238">DNA-binding</keyword>
<comment type="caution">
    <text evidence="9">The sequence shown here is derived from an EMBL/GenBank/DDBJ whole genome shotgun (WGS) entry which is preliminary data.</text>
</comment>
<dbReference type="GO" id="GO:0006310">
    <property type="term" value="P:DNA recombination"/>
    <property type="evidence" value="ECO:0007669"/>
    <property type="project" value="UniProtKB-UniRule"/>
</dbReference>